<protein>
    <submittedName>
        <fullName evidence="3">PEP-CTERM sorting domain-containing protein</fullName>
    </submittedName>
</protein>
<organism evidence="3 4">
    <name type="scientific">Pseudohalioglobus sediminis</name>
    <dbReference type="NCBI Taxonomy" id="2606449"/>
    <lineage>
        <taxon>Bacteria</taxon>
        <taxon>Pseudomonadati</taxon>
        <taxon>Pseudomonadota</taxon>
        <taxon>Gammaproteobacteria</taxon>
        <taxon>Cellvibrionales</taxon>
        <taxon>Halieaceae</taxon>
        <taxon>Pseudohalioglobus</taxon>
    </lineage>
</organism>
<evidence type="ECO:0000313" key="4">
    <source>
        <dbReference type="Proteomes" id="UP000323708"/>
    </source>
</evidence>
<proteinExistence type="predicted"/>
<accession>A0A5B0WSE9</accession>
<dbReference type="RefSeq" id="WP_149611845.1">
    <property type="nucleotide sequence ID" value="NZ_VTUX01000006.1"/>
</dbReference>
<feature type="signal peptide" evidence="2">
    <location>
        <begin position="1"/>
        <end position="21"/>
    </location>
</feature>
<evidence type="ECO:0000256" key="2">
    <source>
        <dbReference type="SAM" id="SignalP"/>
    </source>
</evidence>
<comment type="caution">
    <text evidence="3">The sequence shown here is derived from an EMBL/GenBank/DDBJ whole genome shotgun (WGS) entry which is preliminary data.</text>
</comment>
<feature type="chain" id="PRO_5022913554" evidence="2">
    <location>
        <begin position="22"/>
        <end position="231"/>
    </location>
</feature>
<keyword evidence="4" id="KW-1185">Reference proteome</keyword>
<feature type="transmembrane region" description="Helical" evidence="1">
    <location>
        <begin position="203"/>
        <end position="223"/>
    </location>
</feature>
<dbReference type="AlphaFoldDB" id="A0A5B0WSE9"/>
<dbReference type="EMBL" id="VTUX01000006">
    <property type="protein sequence ID" value="KAA1189944.1"/>
    <property type="molecule type" value="Genomic_DNA"/>
</dbReference>
<evidence type="ECO:0000313" key="3">
    <source>
        <dbReference type="EMBL" id="KAA1189944.1"/>
    </source>
</evidence>
<keyword evidence="1" id="KW-0472">Membrane</keyword>
<name>A0A5B0WSE9_9GAMM</name>
<keyword evidence="1" id="KW-1133">Transmembrane helix</keyword>
<gene>
    <name evidence="3" type="ORF">F0M18_12780</name>
</gene>
<sequence>MFIKRLAISAFFFLFSTTALAEPFSVTWTDTLGAPIEPPYIAGQTVTVTIVLDNGSSDAISQTWTESDIVSVTYLLNNGAIETVFSGSPQLNAGGGSFVTDGSGALSAVPSAWGSFTLDAPVVTSNDPQGGSAIRWIINGGNWIYRNFSSGIAPPPAINAPRASAVNVASNITVAGWSDPVPVNPVTPPGPGPAPAATAIPSMPVYGLLLTALGLLISAGWQFRRSTNSRG</sequence>
<evidence type="ECO:0000256" key="1">
    <source>
        <dbReference type="SAM" id="Phobius"/>
    </source>
</evidence>
<reference evidence="3 4" key="1">
    <citation type="submission" date="2019-09" db="EMBL/GenBank/DDBJ databases">
        <authorList>
            <person name="Chen X.-Y."/>
        </authorList>
    </citation>
    <scope>NUCLEOTIDE SEQUENCE [LARGE SCALE GENOMIC DNA]</scope>
    <source>
        <strain evidence="3 4">NY5</strain>
    </source>
</reference>
<dbReference type="Proteomes" id="UP000323708">
    <property type="component" value="Unassembled WGS sequence"/>
</dbReference>
<keyword evidence="2" id="KW-0732">Signal</keyword>
<keyword evidence="1" id="KW-0812">Transmembrane</keyword>